<dbReference type="Proteomes" id="UP000050901">
    <property type="component" value="Unassembled WGS sequence"/>
</dbReference>
<sequence>MITVKDYNRKQKEDEIMIKILVLLIAVLLIAAIIWWFFGRHQEKAVAADVSADSQDQKVKVEVNGGYSPSTIVLKKGVPAELDFYRKDPSSCLERVVFPDMGINEKLPQNQLHQIKVDTSKAGEYEFACGMNMFHGKVIVK</sequence>
<evidence type="ECO:0000256" key="1">
    <source>
        <dbReference type="SAM" id="Phobius"/>
    </source>
</evidence>
<evidence type="ECO:0000313" key="3">
    <source>
        <dbReference type="EMBL" id="KRL26276.1"/>
    </source>
</evidence>
<keyword evidence="1" id="KW-1133">Transmembrane helix</keyword>
<organism evidence="3 4">
    <name type="scientific">Limosilactobacillus mucosae DSM 13345</name>
    <dbReference type="NCBI Taxonomy" id="1423771"/>
    <lineage>
        <taxon>Bacteria</taxon>
        <taxon>Bacillati</taxon>
        <taxon>Bacillota</taxon>
        <taxon>Bacilli</taxon>
        <taxon>Lactobacillales</taxon>
        <taxon>Lactobacillaceae</taxon>
        <taxon>Limosilactobacillus</taxon>
    </lineage>
</organism>
<dbReference type="Pfam" id="PF13473">
    <property type="entry name" value="Cupredoxin_1"/>
    <property type="match status" value="1"/>
</dbReference>
<dbReference type="Gene3D" id="2.60.40.420">
    <property type="entry name" value="Cupredoxins - blue copper proteins"/>
    <property type="match status" value="1"/>
</dbReference>
<keyword evidence="1" id="KW-0812">Transmembrane</keyword>
<evidence type="ECO:0000313" key="4">
    <source>
        <dbReference type="Proteomes" id="UP000050901"/>
    </source>
</evidence>
<accession>A0A0R1P704</accession>
<reference evidence="3 4" key="1">
    <citation type="journal article" date="2015" name="Genome Announc.">
        <title>Expanding the biotechnology potential of lactobacilli through comparative genomics of 213 strains and associated genera.</title>
        <authorList>
            <person name="Sun Z."/>
            <person name="Harris H.M."/>
            <person name="McCann A."/>
            <person name="Guo C."/>
            <person name="Argimon S."/>
            <person name="Zhang W."/>
            <person name="Yang X."/>
            <person name="Jeffery I.B."/>
            <person name="Cooney J.C."/>
            <person name="Kagawa T.F."/>
            <person name="Liu W."/>
            <person name="Song Y."/>
            <person name="Salvetti E."/>
            <person name="Wrobel A."/>
            <person name="Rasinkangas P."/>
            <person name="Parkhill J."/>
            <person name="Rea M.C."/>
            <person name="O'Sullivan O."/>
            <person name="Ritari J."/>
            <person name="Douillard F.P."/>
            <person name="Paul Ross R."/>
            <person name="Yang R."/>
            <person name="Briner A.E."/>
            <person name="Felis G.E."/>
            <person name="de Vos W.M."/>
            <person name="Barrangou R."/>
            <person name="Klaenhammer T.R."/>
            <person name="Caufield P.W."/>
            <person name="Cui Y."/>
            <person name="Zhang H."/>
            <person name="O'Toole P.W."/>
        </authorList>
    </citation>
    <scope>NUCLEOTIDE SEQUENCE [LARGE SCALE GENOMIC DNA]</scope>
    <source>
        <strain evidence="3 4">DSM 13345</strain>
    </source>
</reference>
<dbReference type="InterPro" id="IPR008972">
    <property type="entry name" value="Cupredoxin"/>
</dbReference>
<protein>
    <submittedName>
        <fullName evidence="3">Copper-exporting ATPase</fullName>
    </submittedName>
</protein>
<keyword evidence="1" id="KW-0472">Membrane</keyword>
<dbReference type="EMBL" id="AZEQ01000006">
    <property type="protein sequence ID" value="KRL26276.1"/>
    <property type="molecule type" value="Genomic_DNA"/>
</dbReference>
<dbReference type="SUPFAM" id="SSF49503">
    <property type="entry name" value="Cupredoxins"/>
    <property type="match status" value="1"/>
</dbReference>
<gene>
    <name evidence="3" type="ORF">FC47_GL001776</name>
</gene>
<feature type="domain" description="EfeO-type cupredoxin-like" evidence="2">
    <location>
        <begin position="30"/>
        <end position="140"/>
    </location>
</feature>
<name>A0A0R1P704_LIMMU</name>
<dbReference type="PATRIC" id="fig|1423771.3.peg.1829"/>
<evidence type="ECO:0000259" key="2">
    <source>
        <dbReference type="Pfam" id="PF13473"/>
    </source>
</evidence>
<dbReference type="AlphaFoldDB" id="A0A0R1P704"/>
<proteinExistence type="predicted"/>
<feature type="transmembrane region" description="Helical" evidence="1">
    <location>
        <begin position="20"/>
        <end position="38"/>
    </location>
</feature>
<comment type="caution">
    <text evidence="3">The sequence shown here is derived from an EMBL/GenBank/DDBJ whole genome shotgun (WGS) entry which is preliminary data.</text>
</comment>
<dbReference type="InterPro" id="IPR028096">
    <property type="entry name" value="EfeO_Cupredoxin"/>
</dbReference>